<organism evidence="1 2">
    <name type="scientific">Zea mays</name>
    <name type="common">Maize</name>
    <dbReference type="NCBI Taxonomy" id="4577"/>
    <lineage>
        <taxon>Eukaryota</taxon>
        <taxon>Viridiplantae</taxon>
        <taxon>Streptophyta</taxon>
        <taxon>Embryophyta</taxon>
        <taxon>Tracheophyta</taxon>
        <taxon>Spermatophyta</taxon>
        <taxon>Magnoliopsida</taxon>
        <taxon>Liliopsida</taxon>
        <taxon>Poales</taxon>
        <taxon>Poaceae</taxon>
        <taxon>PACMAD clade</taxon>
        <taxon>Panicoideae</taxon>
        <taxon>Andropogonodae</taxon>
        <taxon>Andropogoneae</taxon>
        <taxon>Tripsacinae</taxon>
        <taxon>Zea</taxon>
    </lineage>
</organism>
<reference evidence="1 2" key="1">
    <citation type="journal article" date="2018" name="Nat. Genet.">
        <title>Extensive intraspecific gene order and gene structural variations between Mo17 and other maize genomes.</title>
        <authorList>
            <person name="Sun S."/>
            <person name="Zhou Y."/>
            <person name="Chen J."/>
            <person name="Shi J."/>
            <person name="Zhao H."/>
            <person name="Zhao H."/>
            <person name="Song W."/>
            <person name="Zhang M."/>
            <person name="Cui Y."/>
            <person name="Dong X."/>
            <person name="Liu H."/>
            <person name="Ma X."/>
            <person name="Jiao Y."/>
            <person name="Wang B."/>
            <person name="Wei X."/>
            <person name="Stein J.C."/>
            <person name="Glaubitz J.C."/>
            <person name="Lu F."/>
            <person name="Yu G."/>
            <person name="Liang C."/>
            <person name="Fengler K."/>
            <person name="Li B."/>
            <person name="Rafalski A."/>
            <person name="Schnable P.S."/>
            <person name="Ware D.H."/>
            <person name="Buckler E.S."/>
            <person name="Lai J."/>
        </authorList>
    </citation>
    <scope>NUCLEOTIDE SEQUENCE [LARGE SCALE GENOMIC DNA]</scope>
    <source>
        <strain evidence="2">cv. Missouri 17</strain>
        <tissue evidence="1">Seedling</tissue>
    </source>
</reference>
<proteinExistence type="predicted"/>
<gene>
    <name evidence="1" type="ORF">Zm00014a_009092</name>
</gene>
<dbReference type="AlphaFoldDB" id="A0A3L6EEM8"/>
<sequence length="30" mass="3530">MNCQNVCRGGSKIYLMQSHSLQWQKEECNN</sequence>
<evidence type="ECO:0000313" key="2">
    <source>
        <dbReference type="Proteomes" id="UP000251960"/>
    </source>
</evidence>
<name>A0A3L6EEM8_MAIZE</name>
<dbReference type="EMBL" id="NCVQ01000007">
    <property type="protein sequence ID" value="PWZ19504.1"/>
    <property type="molecule type" value="Genomic_DNA"/>
</dbReference>
<comment type="caution">
    <text evidence="1">The sequence shown here is derived from an EMBL/GenBank/DDBJ whole genome shotgun (WGS) entry which is preliminary data.</text>
</comment>
<accession>A0A3L6EEM8</accession>
<protein>
    <submittedName>
        <fullName evidence="1">Uncharacterized protein</fullName>
    </submittedName>
</protein>
<evidence type="ECO:0000313" key="1">
    <source>
        <dbReference type="EMBL" id="PWZ19504.1"/>
    </source>
</evidence>
<dbReference type="Proteomes" id="UP000251960">
    <property type="component" value="Chromosome 6"/>
</dbReference>